<evidence type="ECO:0000313" key="1">
    <source>
        <dbReference type="EMBL" id="MBX35117.1"/>
    </source>
</evidence>
<sequence>MHQLPRVVWDENIGPNQHFKATCLHLKEILVCQALSCCGLISKTSSIHQLRDSQLKN</sequence>
<protein>
    <submittedName>
        <fullName evidence="1">Uncharacterized protein</fullName>
    </submittedName>
</protein>
<accession>A0A2P2MY18</accession>
<proteinExistence type="predicted"/>
<name>A0A2P2MY18_RHIMU</name>
<dbReference type="AlphaFoldDB" id="A0A2P2MY18"/>
<reference evidence="1" key="1">
    <citation type="submission" date="2018-02" db="EMBL/GenBank/DDBJ databases">
        <title>Rhizophora mucronata_Transcriptome.</title>
        <authorList>
            <person name="Meera S.P."/>
            <person name="Sreeshan A."/>
            <person name="Augustine A."/>
        </authorList>
    </citation>
    <scope>NUCLEOTIDE SEQUENCE</scope>
    <source>
        <tissue evidence="1">Leaf</tissue>
    </source>
</reference>
<organism evidence="1">
    <name type="scientific">Rhizophora mucronata</name>
    <name type="common">Asiatic mangrove</name>
    <dbReference type="NCBI Taxonomy" id="61149"/>
    <lineage>
        <taxon>Eukaryota</taxon>
        <taxon>Viridiplantae</taxon>
        <taxon>Streptophyta</taxon>
        <taxon>Embryophyta</taxon>
        <taxon>Tracheophyta</taxon>
        <taxon>Spermatophyta</taxon>
        <taxon>Magnoliopsida</taxon>
        <taxon>eudicotyledons</taxon>
        <taxon>Gunneridae</taxon>
        <taxon>Pentapetalae</taxon>
        <taxon>rosids</taxon>
        <taxon>fabids</taxon>
        <taxon>Malpighiales</taxon>
        <taxon>Rhizophoraceae</taxon>
        <taxon>Rhizophora</taxon>
    </lineage>
</organism>
<dbReference type="EMBL" id="GGEC01054633">
    <property type="protein sequence ID" value="MBX35117.1"/>
    <property type="molecule type" value="Transcribed_RNA"/>
</dbReference>